<comment type="subcellular location">
    <subcellularLocation>
        <location evidence="1">Cell membrane</location>
        <topology evidence="1">Single-pass membrane protein</topology>
    </subcellularLocation>
</comment>
<feature type="transmembrane region" description="Helical" evidence="8">
    <location>
        <begin position="33"/>
        <end position="57"/>
    </location>
</feature>
<organism evidence="10 11">
    <name type="scientific">Cohnella endophytica</name>
    <dbReference type="NCBI Taxonomy" id="2419778"/>
    <lineage>
        <taxon>Bacteria</taxon>
        <taxon>Bacillati</taxon>
        <taxon>Bacillota</taxon>
        <taxon>Bacilli</taxon>
        <taxon>Bacillales</taxon>
        <taxon>Paenibacillaceae</taxon>
        <taxon>Cohnella</taxon>
    </lineage>
</organism>
<keyword evidence="3 8" id="KW-0812">Transmembrane</keyword>
<evidence type="ECO:0000313" key="11">
    <source>
        <dbReference type="Proteomes" id="UP000282076"/>
    </source>
</evidence>
<keyword evidence="4 8" id="KW-1133">Transmembrane helix</keyword>
<dbReference type="GO" id="GO:0005886">
    <property type="term" value="C:plasma membrane"/>
    <property type="evidence" value="ECO:0007669"/>
    <property type="project" value="UniProtKB-SubCell"/>
</dbReference>
<dbReference type="RefSeq" id="WP_120975049.1">
    <property type="nucleotide sequence ID" value="NZ_RBZM01000003.1"/>
</dbReference>
<keyword evidence="2" id="KW-1003">Cell membrane</keyword>
<evidence type="ECO:0000256" key="8">
    <source>
        <dbReference type="SAM" id="Phobius"/>
    </source>
</evidence>
<evidence type="ECO:0000256" key="7">
    <source>
        <dbReference type="SAM" id="MobiDB-lite"/>
    </source>
</evidence>
<feature type="coiled-coil region" evidence="6">
    <location>
        <begin position="140"/>
        <end position="167"/>
    </location>
</feature>
<feature type="compositionally biased region" description="Polar residues" evidence="7">
    <location>
        <begin position="87"/>
        <end position="100"/>
    </location>
</feature>
<dbReference type="InterPro" id="IPR052027">
    <property type="entry name" value="PspC"/>
</dbReference>
<evidence type="ECO:0000256" key="4">
    <source>
        <dbReference type="ARBA" id="ARBA00022989"/>
    </source>
</evidence>
<proteinExistence type="predicted"/>
<dbReference type="PANTHER" id="PTHR33885:SF3">
    <property type="entry name" value="PHAGE SHOCK PROTEIN C"/>
    <property type="match status" value="1"/>
</dbReference>
<keyword evidence="5 8" id="KW-0472">Membrane</keyword>
<sequence length="171" mass="18259">MRKLYRSTRDRKLFGVCGGLADYLGMDATLLRIALIAVTVFSAGSVVIVYIIAGLVIPREPSFGGGYGGNPFDQGWKGHDHQPNYGYGNQSWNPNGNNAGQGPVPGGSPGYAGTHTTAPRPGPSVATPPVTGRAPQGLDAMMEDIEKKSLQREIEELKARISKFEKQSKGE</sequence>
<protein>
    <submittedName>
        <fullName evidence="10">PspC domain-containing protein</fullName>
    </submittedName>
</protein>
<evidence type="ECO:0000259" key="9">
    <source>
        <dbReference type="Pfam" id="PF04024"/>
    </source>
</evidence>
<evidence type="ECO:0000313" key="10">
    <source>
        <dbReference type="EMBL" id="RKP56080.1"/>
    </source>
</evidence>
<dbReference type="Proteomes" id="UP000282076">
    <property type="component" value="Unassembled WGS sequence"/>
</dbReference>
<feature type="domain" description="Phage shock protein PspC N-terminal" evidence="9">
    <location>
        <begin position="2"/>
        <end position="60"/>
    </location>
</feature>
<dbReference type="Pfam" id="PF04024">
    <property type="entry name" value="PspC"/>
    <property type="match status" value="1"/>
</dbReference>
<dbReference type="InterPro" id="IPR007168">
    <property type="entry name" value="Phageshock_PspC_N"/>
</dbReference>
<feature type="region of interest" description="Disordered" evidence="7">
    <location>
        <begin position="77"/>
        <end position="139"/>
    </location>
</feature>
<dbReference type="AlphaFoldDB" id="A0A494Y263"/>
<evidence type="ECO:0000256" key="1">
    <source>
        <dbReference type="ARBA" id="ARBA00004162"/>
    </source>
</evidence>
<keyword evidence="6" id="KW-0175">Coiled coil</keyword>
<dbReference type="EMBL" id="RBZM01000003">
    <property type="protein sequence ID" value="RKP56080.1"/>
    <property type="molecule type" value="Genomic_DNA"/>
</dbReference>
<evidence type="ECO:0000256" key="3">
    <source>
        <dbReference type="ARBA" id="ARBA00022692"/>
    </source>
</evidence>
<comment type="caution">
    <text evidence="10">The sequence shown here is derived from an EMBL/GenBank/DDBJ whole genome shotgun (WGS) entry which is preliminary data.</text>
</comment>
<dbReference type="PANTHER" id="PTHR33885">
    <property type="entry name" value="PHAGE SHOCK PROTEIN C"/>
    <property type="match status" value="1"/>
</dbReference>
<evidence type="ECO:0000256" key="2">
    <source>
        <dbReference type="ARBA" id="ARBA00022475"/>
    </source>
</evidence>
<reference evidence="10 11" key="1">
    <citation type="submission" date="2018-10" db="EMBL/GenBank/DDBJ databases">
        <title>Cohnella sp. M2MS4P-1, whole genome shotgun sequence.</title>
        <authorList>
            <person name="Tuo L."/>
        </authorList>
    </citation>
    <scope>NUCLEOTIDE SEQUENCE [LARGE SCALE GENOMIC DNA]</scope>
    <source>
        <strain evidence="10 11">M2MS4P-1</strain>
    </source>
</reference>
<evidence type="ECO:0000256" key="5">
    <source>
        <dbReference type="ARBA" id="ARBA00023136"/>
    </source>
</evidence>
<dbReference type="OrthoDB" id="9815286at2"/>
<keyword evidence="11" id="KW-1185">Reference proteome</keyword>
<name>A0A494Y263_9BACL</name>
<gene>
    <name evidence="10" type="ORF">D7Z26_05360</name>
</gene>
<accession>A0A494Y263</accession>
<evidence type="ECO:0000256" key="6">
    <source>
        <dbReference type="SAM" id="Coils"/>
    </source>
</evidence>